<dbReference type="InterPro" id="IPR009057">
    <property type="entry name" value="Homeodomain-like_sf"/>
</dbReference>
<protein>
    <submittedName>
        <fullName evidence="9">Uncharacterized protein</fullName>
    </submittedName>
</protein>
<evidence type="ECO:0000259" key="7">
    <source>
        <dbReference type="PROSITE" id="PS50090"/>
    </source>
</evidence>
<dbReference type="CDD" id="cd00167">
    <property type="entry name" value="SANT"/>
    <property type="match status" value="2"/>
</dbReference>
<keyword evidence="2" id="KW-0677">Repeat</keyword>
<dbReference type="Gene3D" id="1.10.10.60">
    <property type="entry name" value="Homeodomain-like"/>
    <property type="match status" value="2"/>
</dbReference>
<evidence type="ECO:0000256" key="2">
    <source>
        <dbReference type="ARBA" id="ARBA00022737"/>
    </source>
</evidence>
<dbReference type="FunFam" id="1.10.10.60:FF:000222">
    <property type="entry name" value="Transcription factor MYB36"/>
    <property type="match status" value="1"/>
</dbReference>
<accession>A0A803MTI5</accession>
<keyword evidence="5" id="KW-0804">Transcription</keyword>
<evidence type="ECO:0000256" key="4">
    <source>
        <dbReference type="ARBA" id="ARBA00023125"/>
    </source>
</evidence>
<dbReference type="PANTHER" id="PTHR48000">
    <property type="entry name" value="OS09G0431300 PROTEIN"/>
    <property type="match status" value="1"/>
</dbReference>
<dbReference type="Gramene" id="AUR62034976-RA">
    <property type="protein sequence ID" value="AUR62034976-RA:cds"/>
    <property type="gene ID" value="AUR62034976"/>
</dbReference>
<keyword evidence="4" id="KW-0238">DNA-binding</keyword>
<feature type="domain" description="Myb-like" evidence="7">
    <location>
        <begin position="9"/>
        <end position="62"/>
    </location>
</feature>
<keyword evidence="10" id="KW-1185">Reference proteome</keyword>
<dbReference type="FunFam" id="1.10.10.60:FF:000015">
    <property type="entry name" value="Transcription factor RAX3"/>
    <property type="match status" value="1"/>
</dbReference>
<evidence type="ECO:0000256" key="6">
    <source>
        <dbReference type="ARBA" id="ARBA00023242"/>
    </source>
</evidence>
<evidence type="ECO:0000256" key="1">
    <source>
        <dbReference type="ARBA" id="ARBA00004123"/>
    </source>
</evidence>
<dbReference type="GO" id="GO:0003677">
    <property type="term" value="F:DNA binding"/>
    <property type="evidence" value="ECO:0007669"/>
    <property type="project" value="UniProtKB-KW"/>
</dbReference>
<evidence type="ECO:0000256" key="3">
    <source>
        <dbReference type="ARBA" id="ARBA00023015"/>
    </source>
</evidence>
<evidence type="ECO:0000259" key="8">
    <source>
        <dbReference type="PROSITE" id="PS51294"/>
    </source>
</evidence>
<reference evidence="9" key="1">
    <citation type="journal article" date="2017" name="Nature">
        <title>The genome of Chenopodium quinoa.</title>
        <authorList>
            <person name="Jarvis D.E."/>
            <person name="Ho Y.S."/>
            <person name="Lightfoot D.J."/>
            <person name="Schmoeckel S.M."/>
            <person name="Li B."/>
            <person name="Borm T.J.A."/>
            <person name="Ohyanagi H."/>
            <person name="Mineta K."/>
            <person name="Michell C.T."/>
            <person name="Saber N."/>
            <person name="Kharbatia N.M."/>
            <person name="Rupper R.R."/>
            <person name="Sharp A.R."/>
            <person name="Dally N."/>
            <person name="Boughton B.A."/>
            <person name="Woo Y.H."/>
            <person name="Gao G."/>
            <person name="Schijlen E.G.W.M."/>
            <person name="Guo X."/>
            <person name="Momin A.A."/>
            <person name="Negrao S."/>
            <person name="Al-Babili S."/>
            <person name="Gehring C."/>
            <person name="Roessner U."/>
            <person name="Jung C."/>
            <person name="Murphy K."/>
            <person name="Arold S.T."/>
            <person name="Gojobori T."/>
            <person name="van der Linden C.G."/>
            <person name="van Loo E.N."/>
            <person name="Jellen E.N."/>
            <person name="Maughan P.J."/>
            <person name="Tester M."/>
        </authorList>
    </citation>
    <scope>NUCLEOTIDE SEQUENCE [LARGE SCALE GENOMIC DNA]</scope>
    <source>
        <strain evidence="9">cv. PI 614886</strain>
    </source>
</reference>
<feature type="domain" description="HTH myb-type" evidence="8">
    <location>
        <begin position="9"/>
        <end position="62"/>
    </location>
</feature>
<comment type="subcellular location">
    <subcellularLocation>
        <location evidence="1">Nucleus</location>
    </subcellularLocation>
</comment>
<proteinExistence type="predicted"/>
<dbReference type="PROSITE" id="PS50090">
    <property type="entry name" value="MYB_LIKE"/>
    <property type="match status" value="2"/>
</dbReference>
<dbReference type="Pfam" id="PF00249">
    <property type="entry name" value="Myb_DNA-binding"/>
    <property type="match status" value="2"/>
</dbReference>
<dbReference type="SMART" id="SM00717">
    <property type="entry name" value="SANT"/>
    <property type="match status" value="2"/>
</dbReference>
<dbReference type="OMA" id="NEYCAEL"/>
<evidence type="ECO:0000256" key="5">
    <source>
        <dbReference type="ARBA" id="ARBA00023163"/>
    </source>
</evidence>
<keyword evidence="6" id="KW-0539">Nucleus</keyword>
<dbReference type="GO" id="GO:0005634">
    <property type="term" value="C:nucleus"/>
    <property type="evidence" value="ECO:0007669"/>
    <property type="project" value="UniProtKB-SubCell"/>
</dbReference>
<dbReference type="EnsemblPlants" id="AUR62034976-RA">
    <property type="protein sequence ID" value="AUR62034976-RA:cds"/>
    <property type="gene ID" value="AUR62034976"/>
</dbReference>
<evidence type="ECO:0000313" key="9">
    <source>
        <dbReference type="EnsemblPlants" id="AUR62034976-RA:cds"/>
    </source>
</evidence>
<reference evidence="9" key="2">
    <citation type="submission" date="2021-03" db="UniProtKB">
        <authorList>
            <consortium name="EnsemblPlants"/>
        </authorList>
    </citation>
    <scope>IDENTIFICATION</scope>
</reference>
<feature type="domain" description="Myb-like" evidence="7">
    <location>
        <begin position="63"/>
        <end position="113"/>
    </location>
</feature>
<dbReference type="InterPro" id="IPR017930">
    <property type="entry name" value="Myb_dom"/>
</dbReference>
<dbReference type="InterPro" id="IPR001005">
    <property type="entry name" value="SANT/Myb"/>
</dbReference>
<evidence type="ECO:0000313" key="10">
    <source>
        <dbReference type="Proteomes" id="UP000596660"/>
    </source>
</evidence>
<dbReference type="SUPFAM" id="SSF46689">
    <property type="entry name" value="Homeodomain-like"/>
    <property type="match status" value="1"/>
</dbReference>
<organism evidence="9 10">
    <name type="scientific">Chenopodium quinoa</name>
    <name type="common">Quinoa</name>
    <dbReference type="NCBI Taxonomy" id="63459"/>
    <lineage>
        <taxon>Eukaryota</taxon>
        <taxon>Viridiplantae</taxon>
        <taxon>Streptophyta</taxon>
        <taxon>Embryophyta</taxon>
        <taxon>Tracheophyta</taxon>
        <taxon>Spermatophyta</taxon>
        <taxon>Magnoliopsida</taxon>
        <taxon>eudicotyledons</taxon>
        <taxon>Gunneridae</taxon>
        <taxon>Pentapetalae</taxon>
        <taxon>Caryophyllales</taxon>
        <taxon>Chenopodiaceae</taxon>
        <taxon>Chenopodioideae</taxon>
        <taxon>Atripliceae</taxon>
        <taxon>Chenopodium</taxon>
    </lineage>
</organism>
<dbReference type="Proteomes" id="UP000596660">
    <property type="component" value="Unplaced"/>
</dbReference>
<dbReference type="AlphaFoldDB" id="A0A803MTI5"/>
<dbReference type="PROSITE" id="PS51294">
    <property type="entry name" value="HTH_MYB"/>
    <property type="match status" value="2"/>
</dbReference>
<name>A0A803MTI5_CHEQI</name>
<dbReference type="PANTHER" id="PTHR48000:SF67">
    <property type="entry name" value="MYB-LIKE DNA-BINDING DOMAIN CONTAINING PROTEIN, EXPRESSED"/>
    <property type="match status" value="1"/>
</dbReference>
<keyword evidence="3" id="KW-0805">Transcription regulation</keyword>
<sequence length="362" mass="40677">MGRAPCCDKANVKKGPWSPEEDAKLKSYIEKNGTGGNWIALPQKIGLKRCGKSCRLRWLNYLRPNIKHGGFSEEEDRIILSLYVSIGSRWSVIAAQLPGRTDNDIKNYWNTRLKKKLLGKQRRDQQQARKANNLLKKQEDNRLVYSIPFTSSFVNHNQIPYWPPQLTTNLPSAISIPNYLNSSSENFQGLNNDHTSLRKLLMKVNGGHYDSVNDPQLLPHHNITYPSDNNITQTNINLSNTTPPLDTMIHTCEITSSSHFNPEGEGVRIGMMEGQSSTFPPELEELMSRNPQRVAADGLEFLYGDYGNNFVNNDGSTSDTTTCGESSRWVEMSSLASLPNLESDCSVLVQGIGEESRFEEPL</sequence>
<feature type="domain" description="HTH myb-type" evidence="8">
    <location>
        <begin position="63"/>
        <end position="117"/>
    </location>
</feature>